<dbReference type="AlphaFoldDB" id="A0A0C3D1L1"/>
<dbReference type="InParanoid" id="A0A0C3D1L1"/>
<dbReference type="EMBL" id="KN822829">
    <property type="protein sequence ID" value="KIM50016.1"/>
    <property type="molecule type" value="Genomic_DNA"/>
</dbReference>
<reference evidence="3 4" key="1">
    <citation type="submission" date="2014-04" db="EMBL/GenBank/DDBJ databases">
        <authorList>
            <consortium name="DOE Joint Genome Institute"/>
            <person name="Kuo A."/>
            <person name="Kohler A."/>
            <person name="Nagy L.G."/>
            <person name="Floudas D."/>
            <person name="Copeland A."/>
            <person name="Barry K.W."/>
            <person name="Cichocki N."/>
            <person name="Veneault-Fourrey C."/>
            <person name="LaButti K."/>
            <person name="Lindquist E.A."/>
            <person name="Lipzen A."/>
            <person name="Lundell T."/>
            <person name="Morin E."/>
            <person name="Murat C."/>
            <person name="Sun H."/>
            <person name="Tunlid A."/>
            <person name="Henrissat B."/>
            <person name="Grigoriev I.V."/>
            <person name="Hibbett D.S."/>
            <person name="Martin F."/>
            <person name="Nordberg H.P."/>
            <person name="Cantor M.N."/>
            <person name="Hua S.X."/>
        </authorList>
    </citation>
    <scope>NUCLEOTIDE SEQUENCE [LARGE SCALE GENOMIC DNA]</scope>
    <source>
        <strain evidence="3 4">Foug A</strain>
    </source>
</reference>
<feature type="chain" id="PRO_5002173474" evidence="2">
    <location>
        <begin position="24"/>
        <end position="186"/>
    </location>
</feature>
<evidence type="ECO:0000256" key="1">
    <source>
        <dbReference type="SAM" id="MobiDB-lite"/>
    </source>
</evidence>
<keyword evidence="2" id="KW-0732">Signal</keyword>
<protein>
    <submittedName>
        <fullName evidence="3">Uncharacterized protein</fullName>
    </submittedName>
</protein>
<proteinExistence type="predicted"/>
<feature type="compositionally biased region" description="Low complexity" evidence="1">
    <location>
        <begin position="151"/>
        <end position="161"/>
    </location>
</feature>
<accession>A0A0C3D1L1</accession>
<dbReference type="HOGENOM" id="CLU_1455221_0_0_1"/>
<evidence type="ECO:0000313" key="3">
    <source>
        <dbReference type="EMBL" id="KIM50016.1"/>
    </source>
</evidence>
<organism evidence="3 4">
    <name type="scientific">Scleroderma citrinum Foug A</name>
    <dbReference type="NCBI Taxonomy" id="1036808"/>
    <lineage>
        <taxon>Eukaryota</taxon>
        <taxon>Fungi</taxon>
        <taxon>Dikarya</taxon>
        <taxon>Basidiomycota</taxon>
        <taxon>Agaricomycotina</taxon>
        <taxon>Agaricomycetes</taxon>
        <taxon>Agaricomycetidae</taxon>
        <taxon>Boletales</taxon>
        <taxon>Sclerodermatineae</taxon>
        <taxon>Sclerodermataceae</taxon>
        <taxon>Scleroderma</taxon>
    </lineage>
</organism>
<dbReference type="Proteomes" id="UP000053989">
    <property type="component" value="Unassembled WGS sequence"/>
</dbReference>
<name>A0A0C3D1L1_9AGAM</name>
<gene>
    <name evidence="3" type="ORF">SCLCIDRAFT_34774</name>
</gene>
<evidence type="ECO:0000313" key="4">
    <source>
        <dbReference type="Proteomes" id="UP000053989"/>
    </source>
</evidence>
<feature type="signal peptide" evidence="2">
    <location>
        <begin position="1"/>
        <end position="23"/>
    </location>
</feature>
<feature type="region of interest" description="Disordered" evidence="1">
    <location>
        <begin position="124"/>
        <end position="186"/>
    </location>
</feature>
<sequence>MHAITPARTLMTAAIVPLIPALSKYMQVPAGNPCRPRGGLTLGTVTRHGRPPIQPAKGVVYTHYPRRNPSSISVHDASVPIEGEQAPNIESIESSAKAVETAVNRNTEGPDTPGIDQRTMPACHNTSNVPVDHLGHSFESPDPNQRFVDPSSNNSSRSTSNGCEGVKGPRTEGQVTCRHARRRRQR</sequence>
<reference evidence="4" key="2">
    <citation type="submission" date="2015-01" db="EMBL/GenBank/DDBJ databases">
        <title>Evolutionary Origins and Diversification of the Mycorrhizal Mutualists.</title>
        <authorList>
            <consortium name="DOE Joint Genome Institute"/>
            <consortium name="Mycorrhizal Genomics Consortium"/>
            <person name="Kohler A."/>
            <person name="Kuo A."/>
            <person name="Nagy L.G."/>
            <person name="Floudas D."/>
            <person name="Copeland A."/>
            <person name="Barry K.W."/>
            <person name="Cichocki N."/>
            <person name="Veneault-Fourrey C."/>
            <person name="LaButti K."/>
            <person name="Lindquist E.A."/>
            <person name="Lipzen A."/>
            <person name="Lundell T."/>
            <person name="Morin E."/>
            <person name="Murat C."/>
            <person name="Riley R."/>
            <person name="Ohm R."/>
            <person name="Sun H."/>
            <person name="Tunlid A."/>
            <person name="Henrissat B."/>
            <person name="Grigoriev I.V."/>
            <person name="Hibbett D.S."/>
            <person name="Martin F."/>
        </authorList>
    </citation>
    <scope>NUCLEOTIDE SEQUENCE [LARGE SCALE GENOMIC DNA]</scope>
    <source>
        <strain evidence="4">Foug A</strain>
    </source>
</reference>
<evidence type="ECO:0000256" key="2">
    <source>
        <dbReference type="SAM" id="SignalP"/>
    </source>
</evidence>
<keyword evidence="4" id="KW-1185">Reference proteome</keyword>